<evidence type="ECO:0000313" key="4">
    <source>
        <dbReference type="EMBL" id="KPL71391.1"/>
    </source>
</evidence>
<evidence type="ECO:0000256" key="3">
    <source>
        <dbReference type="SAM" id="SignalP"/>
    </source>
</evidence>
<keyword evidence="2" id="KW-1133">Transmembrane helix</keyword>
<keyword evidence="2" id="KW-0472">Membrane</keyword>
<feature type="chain" id="PRO_5006132697" evidence="3">
    <location>
        <begin position="29"/>
        <end position="235"/>
    </location>
</feature>
<feature type="signal peptide" evidence="3">
    <location>
        <begin position="1"/>
        <end position="28"/>
    </location>
</feature>
<dbReference type="RefSeq" id="WP_152966408.1">
    <property type="nucleotide sequence ID" value="NZ_LGCL01000041.1"/>
</dbReference>
<keyword evidence="2" id="KW-0812">Transmembrane</keyword>
<dbReference type="Proteomes" id="UP000050417">
    <property type="component" value="Unassembled WGS sequence"/>
</dbReference>
<gene>
    <name evidence="4" type="ORF">ADN00_16965</name>
</gene>
<proteinExistence type="predicted"/>
<feature type="coiled-coil region" evidence="1">
    <location>
        <begin position="202"/>
        <end position="229"/>
    </location>
</feature>
<keyword evidence="5" id="KW-1185">Reference proteome</keyword>
<evidence type="ECO:0000313" key="5">
    <source>
        <dbReference type="Proteomes" id="UP000050417"/>
    </source>
</evidence>
<keyword evidence="3" id="KW-0732">Signal</keyword>
<dbReference type="EMBL" id="LGCL01000041">
    <property type="protein sequence ID" value="KPL71391.1"/>
    <property type="molecule type" value="Genomic_DNA"/>
</dbReference>
<keyword evidence="1" id="KW-0175">Coiled coil</keyword>
<evidence type="ECO:0000256" key="2">
    <source>
        <dbReference type="SAM" id="Phobius"/>
    </source>
</evidence>
<dbReference type="PROSITE" id="PS51257">
    <property type="entry name" value="PROKAR_LIPOPROTEIN"/>
    <property type="match status" value="1"/>
</dbReference>
<dbReference type="AlphaFoldDB" id="A0A0P6WY86"/>
<protein>
    <submittedName>
        <fullName evidence="4">Uncharacterized protein</fullName>
    </submittedName>
</protein>
<comment type="caution">
    <text evidence="4">The sequence shown here is derived from an EMBL/GenBank/DDBJ whole genome shotgun (WGS) entry which is preliminary data.</text>
</comment>
<name>A0A0P6WY86_9CHLR</name>
<accession>A0A0P6WY86</accession>
<reference evidence="4 5" key="1">
    <citation type="submission" date="2015-07" db="EMBL/GenBank/DDBJ databases">
        <title>Genome sequence of Ornatilinea apprima DSM 23815.</title>
        <authorList>
            <person name="Hemp J."/>
            <person name="Ward L.M."/>
            <person name="Pace L.A."/>
            <person name="Fischer W.W."/>
        </authorList>
    </citation>
    <scope>NUCLEOTIDE SEQUENCE [LARGE SCALE GENOMIC DNA]</scope>
    <source>
        <strain evidence="4 5">P3M-1</strain>
    </source>
</reference>
<feature type="transmembrane region" description="Helical" evidence="2">
    <location>
        <begin position="44"/>
        <end position="76"/>
    </location>
</feature>
<sequence>MKSSQNRTPMPKRWLTTLFLALSAAAWAGCSPQNQSILPSPNRWSVYVPVLALVVIFFLFLTVALTLLALSVTIWIGWGRGWRPKDGFKQLLHTAYQARPESHTQPVRVRKASKEVAASAPAAAPSRAEVTQQIAVLKRAWRTRRLALEDLQRSQKQVILRQAVQHGQGTQAWLISQPPELETHSLDPILQRIFDSPEHPAFAQSLRAIQESKQELLEMQRQIRELLGQSRNGGR</sequence>
<evidence type="ECO:0000256" key="1">
    <source>
        <dbReference type="SAM" id="Coils"/>
    </source>
</evidence>
<dbReference type="STRING" id="1134406.ADN00_16965"/>
<organism evidence="4 5">
    <name type="scientific">Ornatilinea apprima</name>
    <dbReference type="NCBI Taxonomy" id="1134406"/>
    <lineage>
        <taxon>Bacteria</taxon>
        <taxon>Bacillati</taxon>
        <taxon>Chloroflexota</taxon>
        <taxon>Anaerolineae</taxon>
        <taxon>Anaerolineales</taxon>
        <taxon>Anaerolineaceae</taxon>
        <taxon>Ornatilinea</taxon>
    </lineage>
</organism>